<dbReference type="Gene3D" id="3.10.100.10">
    <property type="entry name" value="Mannose-Binding Protein A, subunit A"/>
    <property type="match status" value="1"/>
</dbReference>
<dbReference type="PANTHER" id="PTHR22803">
    <property type="entry name" value="MANNOSE, PHOSPHOLIPASE, LECTIN RECEPTOR RELATED"/>
    <property type="match status" value="1"/>
</dbReference>
<evidence type="ECO:0000259" key="1">
    <source>
        <dbReference type="PROSITE" id="PS50041"/>
    </source>
</evidence>
<dbReference type="InterPro" id="IPR050111">
    <property type="entry name" value="C-type_lectin/snaclec_domain"/>
</dbReference>
<name>A0A096LQP6_POEFO</name>
<sequence>MGDDSQRQGERYCTGMIVDGKCYQFFKEPLNYEDAEFFCQEQFPGGHLGAITTQQVHQELMSLIQQSGGYTRTWVGGRRLDRRFIWLDGSRWSYQDWLPGEPNHTAGVENCVEILGNGKFNDFTCWEAQAFVCSYPAL</sequence>
<dbReference type="AlphaFoldDB" id="A0A096LQP6"/>
<feature type="domain" description="C-type lectin" evidence="1">
    <location>
        <begin position="18"/>
        <end position="134"/>
    </location>
</feature>
<dbReference type="Ensembl" id="ENSPFOT00000026112.1">
    <property type="protein sequence ID" value="ENSPFOP00000021487.1"/>
    <property type="gene ID" value="ENSPFOG00000022949.1"/>
</dbReference>
<keyword evidence="3" id="KW-1185">Reference proteome</keyword>
<reference evidence="2" key="2">
    <citation type="submission" date="2025-08" db="UniProtKB">
        <authorList>
            <consortium name="Ensembl"/>
        </authorList>
    </citation>
    <scope>IDENTIFICATION</scope>
</reference>
<dbReference type="InterPro" id="IPR016186">
    <property type="entry name" value="C-type_lectin-like/link_sf"/>
</dbReference>
<dbReference type="SMART" id="SM00034">
    <property type="entry name" value="CLECT"/>
    <property type="match status" value="1"/>
</dbReference>
<evidence type="ECO:0000313" key="3">
    <source>
        <dbReference type="Proteomes" id="UP000028760"/>
    </source>
</evidence>
<organism evidence="2 3">
    <name type="scientific">Poecilia formosa</name>
    <name type="common">Amazon molly</name>
    <name type="synonym">Limia formosa</name>
    <dbReference type="NCBI Taxonomy" id="48698"/>
    <lineage>
        <taxon>Eukaryota</taxon>
        <taxon>Metazoa</taxon>
        <taxon>Chordata</taxon>
        <taxon>Craniata</taxon>
        <taxon>Vertebrata</taxon>
        <taxon>Euteleostomi</taxon>
        <taxon>Actinopterygii</taxon>
        <taxon>Neopterygii</taxon>
        <taxon>Teleostei</taxon>
        <taxon>Neoteleostei</taxon>
        <taxon>Acanthomorphata</taxon>
        <taxon>Ovalentaria</taxon>
        <taxon>Atherinomorphae</taxon>
        <taxon>Cyprinodontiformes</taxon>
        <taxon>Poeciliidae</taxon>
        <taxon>Poeciliinae</taxon>
        <taxon>Poecilia</taxon>
    </lineage>
</organism>
<reference evidence="3" key="1">
    <citation type="submission" date="2013-10" db="EMBL/GenBank/DDBJ databases">
        <authorList>
            <person name="Schartl M."/>
            <person name="Warren W."/>
        </authorList>
    </citation>
    <scope>NUCLEOTIDE SEQUENCE [LARGE SCALE GENOMIC DNA]</scope>
    <source>
        <strain evidence="3">female</strain>
    </source>
</reference>
<dbReference type="STRING" id="48698.ENSPFOP00000021487"/>
<dbReference type="EMBL" id="AYCK01006156">
    <property type="status" value="NOT_ANNOTATED_CDS"/>
    <property type="molecule type" value="Genomic_DNA"/>
</dbReference>
<dbReference type="eggNOG" id="KOG4297">
    <property type="taxonomic scope" value="Eukaryota"/>
</dbReference>
<dbReference type="GeneTree" id="ENSGT00940000166048"/>
<dbReference type="PROSITE" id="PS50041">
    <property type="entry name" value="C_TYPE_LECTIN_2"/>
    <property type="match status" value="1"/>
</dbReference>
<dbReference type="OMA" id="NDHTCFT"/>
<dbReference type="Proteomes" id="UP000028760">
    <property type="component" value="Unassembled WGS sequence"/>
</dbReference>
<dbReference type="InterPro" id="IPR001304">
    <property type="entry name" value="C-type_lectin-like"/>
</dbReference>
<evidence type="ECO:0000313" key="2">
    <source>
        <dbReference type="Ensembl" id="ENSPFOP00000021487.1"/>
    </source>
</evidence>
<dbReference type="SUPFAM" id="SSF56436">
    <property type="entry name" value="C-type lectin-like"/>
    <property type="match status" value="1"/>
</dbReference>
<accession>A0A096LQP6</accession>
<protein>
    <recommendedName>
        <fullName evidence="1">C-type lectin domain-containing protein</fullName>
    </recommendedName>
</protein>
<reference evidence="2" key="3">
    <citation type="submission" date="2025-09" db="UniProtKB">
        <authorList>
            <consortium name="Ensembl"/>
        </authorList>
    </citation>
    <scope>IDENTIFICATION</scope>
</reference>
<dbReference type="Pfam" id="PF00059">
    <property type="entry name" value="Lectin_C"/>
    <property type="match status" value="1"/>
</dbReference>
<dbReference type="InterPro" id="IPR016187">
    <property type="entry name" value="CTDL_fold"/>
</dbReference>
<proteinExistence type="predicted"/>